<evidence type="ECO:0000256" key="3">
    <source>
        <dbReference type="ARBA" id="ARBA00022795"/>
    </source>
</evidence>
<sequence>MNQTALKHIITALQHDADLLQQLSPMLQKQYVLMSMRQSAELEQLNQKAAMLLEQLHRNAAERQQAMSVLQLQPTQQGFERLLSSLPEKIRQASQQLLDKVQRHTELCQQLNQKNGELLAQQRQLMQNLLGMDNKTSYPEMPLG</sequence>
<feature type="coiled-coil region" evidence="4">
    <location>
        <begin position="35"/>
        <end position="62"/>
    </location>
</feature>
<dbReference type="GO" id="GO:0044780">
    <property type="term" value="P:bacterial-type flagellum assembly"/>
    <property type="evidence" value="ECO:0007669"/>
    <property type="project" value="InterPro"/>
</dbReference>
<reference evidence="5 6" key="1">
    <citation type="submission" date="2018-11" db="EMBL/GenBank/DDBJ databases">
        <title>Draft genome analysis of Rheinheimera mesophila isolated from an industrial waste site.</title>
        <authorList>
            <person name="Yu Q."/>
            <person name="Qi Y."/>
            <person name="Zhang H."/>
            <person name="Lu Y."/>
            <person name="Pu J."/>
        </authorList>
    </citation>
    <scope>NUCLEOTIDE SEQUENCE [LARGE SCALE GENOMIC DNA]</scope>
    <source>
        <strain evidence="5 6">IITR13</strain>
    </source>
</reference>
<dbReference type="InterPro" id="IPR036679">
    <property type="entry name" value="FlgN-like_sf"/>
</dbReference>
<dbReference type="InterPro" id="IPR007809">
    <property type="entry name" value="FlgN-like"/>
</dbReference>
<keyword evidence="4" id="KW-0175">Coiled coil</keyword>
<evidence type="ECO:0000256" key="4">
    <source>
        <dbReference type="SAM" id="Coils"/>
    </source>
</evidence>
<dbReference type="SUPFAM" id="SSF140566">
    <property type="entry name" value="FlgN-like"/>
    <property type="match status" value="1"/>
</dbReference>
<dbReference type="RefSeq" id="WP_125060920.1">
    <property type="nucleotide sequence ID" value="NZ_RRCF01000003.1"/>
</dbReference>
<evidence type="ECO:0000256" key="2">
    <source>
        <dbReference type="ARBA" id="ARBA00007703"/>
    </source>
</evidence>
<comment type="function">
    <text evidence="1">Required for the efficient initiation of filament assembly.</text>
</comment>
<organism evidence="5 6">
    <name type="scientific">Rheinheimera mesophila</name>
    <dbReference type="NCBI Taxonomy" id="1547515"/>
    <lineage>
        <taxon>Bacteria</taxon>
        <taxon>Pseudomonadati</taxon>
        <taxon>Pseudomonadota</taxon>
        <taxon>Gammaproteobacteria</taxon>
        <taxon>Chromatiales</taxon>
        <taxon>Chromatiaceae</taxon>
        <taxon>Rheinheimera</taxon>
    </lineage>
</organism>
<dbReference type="OrthoDB" id="5769501at2"/>
<feature type="coiled-coil region" evidence="4">
    <location>
        <begin position="94"/>
        <end position="128"/>
    </location>
</feature>
<accession>A0A3P3QGJ8</accession>
<dbReference type="AlphaFoldDB" id="A0A3P3QGJ8"/>
<gene>
    <name evidence="5" type="ORF">EIK76_12115</name>
</gene>
<proteinExistence type="inferred from homology"/>
<evidence type="ECO:0000313" key="6">
    <source>
        <dbReference type="Proteomes" id="UP000276260"/>
    </source>
</evidence>
<dbReference type="Proteomes" id="UP000276260">
    <property type="component" value="Unassembled WGS sequence"/>
</dbReference>
<comment type="similarity">
    <text evidence="2">Belongs to the FlgN family.</text>
</comment>
<dbReference type="Gene3D" id="1.20.58.300">
    <property type="entry name" value="FlgN-like"/>
    <property type="match status" value="1"/>
</dbReference>
<evidence type="ECO:0008006" key="7">
    <source>
        <dbReference type="Google" id="ProtNLM"/>
    </source>
</evidence>
<evidence type="ECO:0000256" key="1">
    <source>
        <dbReference type="ARBA" id="ARBA00002397"/>
    </source>
</evidence>
<protein>
    <recommendedName>
        <fullName evidence="7">Flagellar protein FlgN</fullName>
    </recommendedName>
</protein>
<evidence type="ECO:0000313" key="5">
    <source>
        <dbReference type="EMBL" id="RRJ20264.1"/>
    </source>
</evidence>
<dbReference type="EMBL" id="RRCF01000003">
    <property type="protein sequence ID" value="RRJ20264.1"/>
    <property type="molecule type" value="Genomic_DNA"/>
</dbReference>
<keyword evidence="3" id="KW-1005">Bacterial flagellum biogenesis</keyword>
<keyword evidence="6" id="KW-1185">Reference proteome</keyword>
<comment type="caution">
    <text evidence="5">The sequence shown here is derived from an EMBL/GenBank/DDBJ whole genome shotgun (WGS) entry which is preliminary data.</text>
</comment>
<dbReference type="Pfam" id="PF05130">
    <property type="entry name" value="FlgN"/>
    <property type="match status" value="1"/>
</dbReference>
<name>A0A3P3QGJ8_9GAMM</name>